<proteinExistence type="predicted"/>
<feature type="transmembrane region" description="Helical" evidence="1">
    <location>
        <begin position="103"/>
        <end position="132"/>
    </location>
</feature>
<sequence length="270" mass="27655">MVLVCAVVVARWLSTDADVTSAIAEAEQLAADAAANGVDIPTSATYVEPRYQLALQMPSDSAGLAAALMLVGLVTASMSVGGEWRTGIVRLTFEPASSRVRPTLVRLVVWWSAWTIIGLVALGTGVAGLTVVGSHRGLSGGVELGAWVGVILRGGFVVGAGALVGAAFATALRSDAAVVALVLGYVLVGEIVLPALLATSGYASPGTLLVDFVVSNDIARPVVMSCGQVPRCEIVYASTAGSPVVYAVVVMTMLGTSALAAWRSRTSIWR</sequence>
<organism evidence="2 3">
    <name type="scientific">Sanguibacter biliveldensis</name>
    <dbReference type="NCBI Taxonomy" id="3030830"/>
    <lineage>
        <taxon>Bacteria</taxon>
        <taxon>Bacillati</taxon>
        <taxon>Actinomycetota</taxon>
        <taxon>Actinomycetes</taxon>
        <taxon>Micrococcales</taxon>
        <taxon>Sanguibacteraceae</taxon>
        <taxon>Sanguibacter</taxon>
    </lineage>
</organism>
<feature type="transmembrane region" description="Helical" evidence="1">
    <location>
        <begin position="62"/>
        <end position="82"/>
    </location>
</feature>
<dbReference type="EMBL" id="CP138359">
    <property type="protein sequence ID" value="WPF81950.1"/>
    <property type="molecule type" value="Genomic_DNA"/>
</dbReference>
<keyword evidence="1" id="KW-0812">Transmembrane</keyword>
<evidence type="ECO:0000256" key="1">
    <source>
        <dbReference type="SAM" id="Phobius"/>
    </source>
</evidence>
<evidence type="ECO:0000313" key="2">
    <source>
        <dbReference type="EMBL" id="WPF81950.1"/>
    </source>
</evidence>
<keyword evidence="1" id="KW-0472">Membrane</keyword>
<keyword evidence="1" id="KW-1133">Transmembrane helix</keyword>
<gene>
    <name evidence="2" type="ORF">SANBI_003273</name>
</gene>
<reference evidence="3" key="1">
    <citation type="submission" date="2023-11" db="EMBL/GenBank/DDBJ databases">
        <authorList>
            <person name="Helweg L.P."/>
            <person name="Kiel A."/>
            <person name="Hitz F."/>
            <person name="Ruckert-Reed C."/>
            <person name="Busche T."/>
            <person name="Kaltschmidt B."/>
            <person name="Kaltschmidt C."/>
        </authorList>
    </citation>
    <scope>NUCLEOTIDE SEQUENCE [LARGE SCALE GENOMIC DNA]</scope>
    <source>
        <strain evidence="3">4.1</strain>
    </source>
</reference>
<keyword evidence="3" id="KW-1185">Reference proteome</keyword>
<dbReference type="AlphaFoldDB" id="A0AAF1C2C6"/>
<feature type="transmembrane region" description="Helical" evidence="1">
    <location>
        <begin position="144"/>
        <end position="169"/>
    </location>
</feature>
<dbReference type="KEGG" id="sbil:SANBI_003273"/>
<accession>A0AAF1C2C6</accession>
<protein>
    <submittedName>
        <fullName evidence="2">Uncharacterized protein</fullName>
    </submittedName>
</protein>
<dbReference type="Proteomes" id="UP001304340">
    <property type="component" value="Chromosome"/>
</dbReference>
<feature type="transmembrane region" description="Helical" evidence="1">
    <location>
        <begin position="244"/>
        <end position="262"/>
    </location>
</feature>
<feature type="transmembrane region" description="Helical" evidence="1">
    <location>
        <begin position="176"/>
        <end position="197"/>
    </location>
</feature>
<evidence type="ECO:0000313" key="3">
    <source>
        <dbReference type="Proteomes" id="UP001304340"/>
    </source>
</evidence>
<name>A0AAF1C2C6_9MICO</name>
<dbReference type="RefSeq" id="WP_319156930.1">
    <property type="nucleotide sequence ID" value="NZ_CP138359.1"/>
</dbReference>